<proteinExistence type="predicted"/>
<feature type="non-terminal residue" evidence="1">
    <location>
        <position position="100"/>
    </location>
</feature>
<reference evidence="1 2" key="1">
    <citation type="submission" date="2024-04" db="EMBL/GenBank/DDBJ databases">
        <authorList>
            <consortium name="Genoscope - CEA"/>
            <person name="William W."/>
        </authorList>
    </citation>
    <scope>NUCLEOTIDE SEQUENCE [LARGE SCALE GENOMIC DNA]</scope>
</reference>
<sequence>MFTSILTSNGRCLYICMYIPRARVTVRRTIGSRLERKTSEAHTIYFRRLKFSPQNCTVLINNIDSFIQRSHLKKHLTAYIPHRISPSTDLFYTLYLHIVW</sequence>
<comment type="caution">
    <text evidence="1">The sequence shown here is derived from an EMBL/GenBank/DDBJ whole genome shotgun (WGS) entry which is preliminary data.</text>
</comment>
<dbReference type="Proteomes" id="UP001497497">
    <property type="component" value="Unassembled WGS sequence"/>
</dbReference>
<protein>
    <submittedName>
        <fullName evidence="1">Uncharacterized protein</fullName>
    </submittedName>
</protein>
<keyword evidence="2" id="KW-1185">Reference proteome</keyword>
<evidence type="ECO:0000313" key="1">
    <source>
        <dbReference type="EMBL" id="CAL1545721.1"/>
    </source>
</evidence>
<dbReference type="AlphaFoldDB" id="A0AAV2IHR4"/>
<accession>A0AAV2IHR4</accession>
<evidence type="ECO:0000313" key="2">
    <source>
        <dbReference type="Proteomes" id="UP001497497"/>
    </source>
</evidence>
<name>A0AAV2IHR4_LYMST</name>
<organism evidence="1 2">
    <name type="scientific">Lymnaea stagnalis</name>
    <name type="common">Great pond snail</name>
    <name type="synonym">Helix stagnalis</name>
    <dbReference type="NCBI Taxonomy" id="6523"/>
    <lineage>
        <taxon>Eukaryota</taxon>
        <taxon>Metazoa</taxon>
        <taxon>Spiralia</taxon>
        <taxon>Lophotrochozoa</taxon>
        <taxon>Mollusca</taxon>
        <taxon>Gastropoda</taxon>
        <taxon>Heterobranchia</taxon>
        <taxon>Euthyneura</taxon>
        <taxon>Panpulmonata</taxon>
        <taxon>Hygrophila</taxon>
        <taxon>Lymnaeoidea</taxon>
        <taxon>Lymnaeidae</taxon>
        <taxon>Lymnaea</taxon>
    </lineage>
</organism>
<gene>
    <name evidence="1" type="ORF">GSLYS_00019115001</name>
</gene>
<dbReference type="EMBL" id="CAXITT010000730">
    <property type="protein sequence ID" value="CAL1545721.1"/>
    <property type="molecule type" value="Genomic_DNA"/>
</dbReference>